<feature type="signal peptide" evidence="2">
    <location>
        <begin position="1"/>
        <end position="20"/>
    </location>
</feature>
<accession>A0A1I8F3V9</accession>
<feature type="region of interest" description="Disordered" evidence="1">
    <location>
        <begin position="62"/>
        <end position="86"/>
    </location>
</feature>
<keyword evidence="2" id="KW-0732">Signal</keyword>
<evidence type="ECO:0000313" key="4">
    <source>
        <dbReference type="WBParaSite" id="maker-unitig_17838-snap-gene-0.2-mRNA-1"/>
    </source>
</evidence>
<evidence type="ECO:0000313" key="3">
    <source>
        <dbReference type="Proteomes" id="UP000095280"/>
    </source>
</evidence>
<dbReference type="Proteomes" id="UP000095280">
    <property type="component" value="Unplaced"/>
</dbReference>
<reference evidence="4" key="1">
    <citation type="submission" date="2016-11" db="UniProtKB">
        <authorList>
            <consortium name="WormBaseParasite"/>
        </authorList>
    </citation>
    <scope>IDENTIFICATION</scope>
</reference>
<sequence>MNAFALTALAFACLTASCAAYKDPNESINECGERWCRSSGTPALTERGLRQHQRHLRAARLSRRRQRLATAGTAGPRRRQQEEQRAEHLRPWLPRLNKSNDVSSSDSQNLITNQNCSFNFAAFFCSVTKGFDLGLRLSTNLPWRLPPFRRWLTECGLRLIEEVTAACADWGGVYDSTAGLYEDKRRDAWAAELTFSHGPCQPPHPWH</sequence>
<evidence type="ECO:0000256" key="2">
    <source>
        <dbReference type="SAM" id="SignalP"/>
    </source>
</evidence>
<keyword evidence="3" id="KW-1185">Reference proteome</keyword>
<name>A0A1I8F3V9_9PLAT</name>
<evidence type="ECO:0000256" key="1">
    <source>
        <dbReference type="SAM" id="MobiDB-lite"/>
    </source>
</evidence>
<proteinExistence type="predicted"/>
<feature type="chain" id="PRO_5009318534" evidence="2">
    <location>
        <begin position="21"/>
        <end position="207"/>
    </location>
</feature>
<dbReference type="WBParaSite" id="maker-unitig_17838-snap-gene-0.2-mRNA-1">
    <property type="protein sequence ID" value="maker-unitig_17838-snap-gene-0.2-mRNA-1"/>
    <property type="gene ID" value="maker-unitig_17838-snap-gene-0.2"/>
</dbReference>
<organism evidence="3 4">
    <name type="scientific">Macrostomum lignano</name>
    <dbReference type="NCBI Taxonomy" id="282301"/>
    <lineage>
        <taxon>Eukaryota</taxon>
        <taxon>Metazoa</taxon>
        <taxon>Spiralia</taxon>
        <taxon>Lophotrochozoa</taxon>
        <taxon>Platyhelminthes</taxon>
        <taxon>Rhabditophora</taxon>
        <taxon>Macrostomorpha</taxon>
        <taxon>Macrostomida</taxon>
        <taxon>Macrostomidae</taxon>
        <taxon>Macrostomum</taxon>
    </lineage>
</organism>
<protein>
    <submittedName>
        <fullName evidence="4">Uncharacterized protein</fullName>
    </submittedName>
</protein>
<dbReference type="AlphaFoldDB" id="A0A1I8F3V9"/>